<evidence type="ECO:0000313" key="3">
    <source>
        <dbReference type="Proteomes" id="UP001368318"/>
    </source>
</evidence>
<evidence type="ECO:0000313" key="2">
    <source>
        <dbReference type="EMBL" id="WXA12671.1"/>
    </source>
</evidence>
<dbReference type="EMBL" id="CP136924">
    <property type="protein sequence ID" value="WXA02168.1"/>
    <property type="molecule type" value="Genomic_DNA"/>
</dbReference>
<dbReference type="EMBL" id="CP136925">
    <property type="protein sequence ID" value="WXA12671.1"/>
    <property type="molecule type" value="Genomic_DNA"/>
</dbReference>
<organism evidence="1 3">
    <name type="scientific">Mangrovimonas cancribranchiae</name>
    <dbReference type="NCBI Taxonomy" id="3080055"/>
    <lineage>
        <taxon>Bacteria</taxon>
        <taxon>Pseudomonadati</taxon>
        <taxon>Bacteroidota</taxon>
        <taxon>Flavobacteriia</taxon>
        <taxon>Flavobacteriales</taxon>
        <taxon>Flavobacteriaceae</taxon>
        <taxon>Mangrovimonas</taxon>
    </lineage>
</organism>
<dbReference type="Proteomes" id="UP001368318">
    <property type="component" value="Chromosome"/>
</dbReference>
<name>A0AAU6NX55_9FLAO</name>
<accession>A0AAU6NX55</accession>
<keyword evidence="3" id="KW-1185">Reference proteome</keyword>
<reference evidence="1 3" key="1">
    <citation type="submission" date="2023-10" db="EMBL/GenBank/DDBJ databases">
        <title>Culture-based analysis of two novel bacteria associated with mangrove crab gills.</title>
        <authorList>
            <person name="Yang X."/>
            <person name="Garuglieri E."/>
            <person name="Van Goethem M.W."/>
            <person name="Fusi M."/>
            <person name="Marasco R."/>
            <person name="Daffonchio D.G."/>
        </authorList>
    </citation>
    <scope>NUCLEOTIDE SEQUENCE [LARGE SCALE GENOMIC DNA]</scope>
    <source>
        <strain evidence="2">UG2-1</strain>
        <strain evidence="1">UG2-2</strain>
        <strain evidence="3">UG2_2</strain>
    </source>
</reference>
<gene>
    <name evidence="2" type="ORF">R3L15_11125</name>
    <name evidence="1" type="ORF">R3L16_10465</name>
</gene>
<protein>
    <submittedName>
        <fullName evidence="1">Uncharacterized protein</fullName>
    </submittedName>
</protein>
<proteinExistence type="predicted"/>
<evidence type="ECO:0000313" key="1">
    <source>
        <dbReference type="EMBL" id="WXA02168.1"/>
    </source>
</evidence>
<dbReference type="AlphaFoldDB" id="A0AAU6NX55"/>
<dbReference type="RefSeq" id="WP_338731745.1">
    <property type="nucleotide sequence ID" value="NZ_CP136924.1"/>
</dbReference>
<dbReference type="KEGG" id="mcaa:R3L15_11125"/>
<sequence length="105" mass="12157">MDKTTLKKCSCGEKNGMSCKNCSRIKLVILTNWNYKNHLIGDNDNPAYYSRIRMNNWSPTTIADATFNNLTTKEKQPIYTNALQHCSWVVAYDTITNQEIKRYKA</sequence>